<feature type="compositionally biased region" description="Basic and acidic residues" evidence="1">
    <location>
        <begin position="44"/>
        <end position="53"/>
    </location>
</feature>
<organism evidence="2 3">
    <name type="scientific">Daphnia magna</name>
    <dbReference type="NCBI Taxonomy" id="35525"/>
    <lineage>
        <taxon>Eukaryota</taxon>
        <taxon>Metazoa</taxon>
        <taxon>Ecdysozoa</taxon>
        <taxon>Arthropoda</taxon>
        <taxon>Crustacea</taxon>
        <taxon>Branchiopoda</taxon>
        <taxon>Diplostraca</taxon>
        <taxon>Cladocera</taxon>
        <taxon>Anomopoda</taxon>
        <taxon>Daphniidae</taxon>
        <taxon>Daphnia</taxon>
    </lineage>
</organism>
<evidence type="ECO:0008006" key="4">
    <source>
        <dbReference type="Google" id="ProtNLM"/>
    </source>
</evidence>
<sequence length="317" mass="36173">MQIHGQVLPSHYYILGAFAVLRISQVEARSRLNSEVRPSWSVELRKNAERSNPENKPNQKRRGRKSGRPEGWQSRESESEDQEERQEAEEESNRLSTQAAYQLTFSEADTEVGEDVHEADGDEGRPQLEWDFVAFRRRSSAISSREESMMTLGTGYIGTRGSCGITAGGDNELRDHVELSFSGAALKWYTYKEAVGQLSGEWRDQGGLPVVPGVRAQILAQFTLVNRMQFNEAKLRERKQGMEERTIEYYYDVLDLCRRVNPNMGEAVKLGHLWRGLKPSVLEKLWSLKPGTCEEFLQEYIFSSKKNWGTTLEGTEL</sequence>
<evidence type="ECO:0000313" key="3">
    <source>
        <dbReference type="Proteomes" id="UP000076858"/>
    </source>
</evidence>
<accession>A0A162QDK9</accession>
<gene>
    <name evidence="2" type="ORF">APZ42_013914</name>
</gene>
<dbReference type="EMBL" id="LRGB01000346">
    <property type="protein sequence ID" value="KZS19597.1"/>
    <property type="molecule type" value="Genomic_DNA"/>
</dbReference>
<dbReference type="Proteomes" id="UP000076858">
    <property type="component" value="Unassembled WGS sequence"/>
</dbReference>
<dbReference type="PANTHER" id="PTHR33194:SF4">
    <property type="entry name" value="CCHC-TYPE DOMAIN-CONTAINING PROTEIN"/>
    <property type="match status" value="1"/>
</dbReference>
<feature type="compositionally biased region" description="Acidic residues" evidence="1">
    <location>
        <begin position="78"/>
        <end position="90"/>
    </location>
</feature>
<dbReference type="PANTHER" id="PTHR33194">
    <property type="entry name" value="ZINC KNUCKLE DOMAINCONTAINING PROTEIN"/>
    <property type="match status" value="1"/>
</dbReference>
<feature type="region of interest" description="Disordered" evidence="1">
    <location>
        <begin position="44"/>
        <end position="98"/>
    </location>
</feature>
<evidence type="ECO:0000256" key="1">
    <source>
        <dbReference type="SAM" id="MobiDB-lite"/>
    </source>
</evidence>
<keyword evidence="3" id="KW-1185">Reference proteome</keyword>
<proteinExistence type="predicted"/>
<evidence type="ECO:0000313" key="2">
    <source>
        <dbReference type="EMBL" id="KZS19597.1"/>
    </source>
</evidence>
<name>A0A162QDK9_9CRUS</name>
<reference evidence="2 3" key="1">
    <citation type="submission" date="2016-03" db="EMBL/GenBank/DDBJ databases">
        <title>EvidentialGene: Evidence-directed Construction of Genes on Genomes.</title>
        <authorList>
            <person name="Gilbert D.G."/>
            <person name="Choi J.-H."/>
            <person name="Mockaitis K."/>
            <person name="Colbourne J."/>
            <person name="Pfrender M."/>
        </authorList>
    </citation>
    <scope>NUCLEOTIDE SEQUENCE [LARGE SCALE GENOMIC DNA]</scope>
    <source>
        <strain evidence="2 3">Xinb3</strain>
        <tissue evidence="2">Complete organism</tissue>
    </source>
</reference>
<comment type="caution">
    <text evidence="2">The sequence shown here is derived from an EMBL/GenBank/DDBJ whole genome shotgun (WGS) entry which is preliminary data.</text>
</comment>
<dbReference type="AlphaFoldDB" id="A0A162QDK9"/>
<protein>
    <recommendedName>
        <fullName evidence="4">Retrotransposon gag domain-containing protein</fullName>
    </recommendedName>
</protein>